<evidence type="ECO:0000313" key="3">
    <source>
        <dbReference type="Proteomes" id="UP000008229"/>
    </source>
</evidence>
<dbReference type="Proteomes" id="UP000008229">
    <property type="component" value="Chromosome"/>
</dbReference>
<reference evidence="3" key="2">
    <citation type="submission" date="2010-01" db="EMBL/GenBank/DDBJ databases">
        <title>The complete genome of Conexibacter woesei DSM 14684.</title>
        <authorList>
            <consortium name="US DOE Joint Genome Institute (JGI-PGF)"/>
            <person name="Lucas S."/>
            <person name="Copeland A."/>
            <person name="Lapidus A."/>
            <person name="Glavina del Rio T."/>
            <person name="Dalin E."/>
            <person name="Tice H."/>
            <person name="Bruce D."/>
            <person name="Goodwin L."/>
            <person name="Pitluck S."/>
            <person name="Kyrpides N."/>
            <person name="Mavromatis K."/>
            <person name="Ivanova N."/>
            <person name="Mikhailova N."/>
            <person name="Chertkov O."/>
            <person name="Brettin T."/>
            <person name="Detter J.C."/>
            <person name="Han C."/>
            <person name="Larimer F."/>
            <person name="Land M."/>
            <person name="Hauser L."/>
            <person name="Markowitz V."/>
            <person name="Cheng J.-F."/>
            <person name="Hugenholtz P."/>
            <person name="Woyke T."/>
            <person name="Wu D."/>
            <person name="Pukall R."/>
            <person name="Steenblock K."/>
            <person name="Schneider S."/>
            <person name="Klenk H.-P."/>
            <person name="Eisen J.A."/>
        </authorList>
    </citation>
    <scope>NUCLEOTIDE SEQUENCE [LARGE SCALE GENOMIC DNA]</scope>
    <source>
        <strain evidence="3">DSM 14684 / CIP 108061 / JCM 11494 / NBRC 100937 / ID131577</strain>
    </source>
</reference>
<dbReference type="KEGG" id="cwo:Cwoe_1777"/>
<proteinExistence type="predicted"/>
<dbReference type="HOGENOM" id="CLU_1710133_0_0_11"/>
<feature type="transmembrane region" description="Helical" evidence="1">
    <location>
        <begin position="54"/>
        <end position="75"/>
    </location>
</feature>
<gene>
    <name evidence="2" type="ordered locus">Cwoe_1777</name>
</gene>
<protein>
    <submittedName>
        <fullName evidence="2">Uncharacterized protein</fullName>
    </submittedName>
</protein>
<feature type="transmembrane region" description="Helical" evidence="1">
    <location>
        <begin position="130"/>
        <end position="150"/>
    </location>
</feature>
<keyword evidence="1" id="KW-0472">Membrane</keyword>
<accession>D3F228</accession>
<keyword evidence="3" id="KW-1185">Reference proteome</keyword>
<dbReference type="STRING" id="469383.Cwoe_1777"/>
<dbReference type="EMBL" id="CP001854">
    <property type="protein sequence ID" value="ADB50203.1"/>
    <property type="molecule type" value="Genomic_DNA"/>
</dbReference>
<evidence type="ECO:0000256" key="1">
    <source>
        <dbReference type="SAM" id="Phobius"/>
    </source>
</evidence>
<name>D3F228_CONWI</name>
<keyword evidence="1" id="KW-1133">Transmembrane helix</keyword>
<organism evidence="2 3">
    <name type="scientific">Conexibacter woesei (strain DSM 14684 / CCUG 47730 / CIP 108061 / JCM 11494 / NBRC 100937 / ID131577)</name>
    <dbReference type="NCBI Taxonomy" id="469383"/>
    <lineage>
        <taxon>Bacteria</taxon>
        <taxon>Bacillati</taxon>
        <taxon>Actinomycetota</taxon>
        <taxon>Thermoleophilia</taxon>
        <taxon>Solirubrobacterales</taxon>
        <taxon>Conexibacteraceae</taxon>
        <taxon>Conexibacter</taxon>
    </lineage>
</organism>
<sequence length="153" mass="16344">MSSPDDPQLTLSRLAFELATAALARQQQVLDDLRRRGAALFGNWVLTADGTFAFLSWGGILCAAVAAAHATAVILPRLDLELELRPLVVLSGVEHVGLIETPGGIHHVLARHLDAAHQRNEPAIARIASYLHRSVIFMAVAALCWVANLATGA</sequence>
<keyword evidence="1" id="KW-0812">Transmembrane</keyword>
<dbReference type="AlphaFoldDB" id="D3F228"/>
<dbReference type="RefSeq" id="WP_012933254.1">
    <property type="nucleotide sequence ID" value="NC_013739.1"/>
</dbReference>
<reference evidence="2 3" key="1">
    <citation type="journal article" date="2010" name="Stand. Genomic Sci.">
        <title>Complete genome sequence of Conexibacter woesei type strain (ID131577).</title>
        <authorList>
            <person name="Pukall R."/>
            <person name="Lapidus A."/>
            <person name="Glavina Del Rio T."/>
            <person name="Copeland A."/>
            <person name="Tice H."/>
            <person name="Cheng J.-F."/>
            <person name="Lucas S."/>
            <person name="Chen F."/>
            <person name="Nolan M."/>
            <person name="Bruce D."/>
            <person name="Goodwin L."/>
            <person name="Pitluck S."/>
            <person name="Mavromatis K."/>
            <person name="Ivanova N."/>
            <person name="Ovchinnikova G."/>
            <person name="Pati A."/>
            <person name="Chen A."/>
            <person name="Palaniappan K."/>
            <person name="Land M."/>
            <person name="Hauser L."/>
            <person name="Chang Y.-J."/>
            <person name="Jeffries C.D."/>
            <person name="Chain P."/>
            <person name="Meincke L."/>
            <person name="Sims D."/>
            <person name="Brettin T."/>
            <person name="Detter J.C."/>
            <person name="Rohde M."/>
            <person name="Goeker M."/>
            <person name="Bristow J."/>
            <person name="Eisen J.A."/>
            <person name="Markowitz V."/>
            <person name="Kyrpides N.C."/>
            <person name="Klenk H.-P."/>
            <person name="Hugenholtz P."/>
        </authorList>
    </citation>
    <scope>NUCLEOTIDE SEQUENCE [LARGE SCALE GENOMIC DNA]</scope>
    <source>
        <strain evidence="3">DSM 14684 / CIP 108061 / JCM 11494 / NBRC 100937 / ID131577</strain>
    </source>
</reference>
<evidence type="ECO:0000313" key="2">
    <source>
        <dbReference type="EMBL" id="ADB50203.1"/>
    </source>
</evidence>